<name>A0ABY3YKK1_9FLAO</name>
<evidence type="ECO:0000313" key="2">
    <source>
        <dbReference type="Proteomes" id="UP000829476"/>
    </source>
</evidence>
<evidence type="ECO:0000313" key="1">
    <source>
        <dbReference type="EMBL" id="UNY98347.1"/>
    </source>
</evidence>
<dbReference type="RefSeq" id="WP_242936754.1">
    <property type="nucleotide sequence ID" value="NZ_CP094326.1"/>
</dbReference>
<gene>
    <name evidence="1" type="ORF">MQE36_14825</name>
</gene>
<sequence>MKIRLKRIALLLAFGILIVTFLHQKSKSYINHKNPFIRVFPPHPISQWKVTEIEPEQTVVGNRNGQIYLSKAGVPNQLTSIQIKTLQSKKYDLKIDNVQKLAWGALQIKVNSNGIFLYEGITPTILYSNFKNKSPIVRKIDTFNFSRCFPLDSTNYILISYDKTLEQNILSKETLTPIEVIQKPNLLTKQVDGVFCSQGNLMYDLSTERIVYLYRYRNAYLYMDRNLNLLTKGNTIDTVSKAQIHVATYRKGKQLHHSLTAPPLIVNRSAALFDSYLYINSNLRASNEKRITFNKNSVIDVYSLADHSYQYSFYLPTYKGEKIQNFIVHKDVLVATYKEHLGIFNLSLPHNSIP</sequence>
<proteinExistence type="predicted"/>
<dbReference type="Proteomes" id="UP000829476">
    <property type="component" value="Chromosome"/>
</dbReference>
<dbReference type="EMBL" id="CP094326">
    <property type="protein sequence ID" value="UNY98347.1"/>
    <property type="molecule type" value="Genomic_DNA"/>
</dbReference>
<accession>A0ABY3YKK1</accession>
<protein>
    <submittedName>
        <fullName evidence="1">Uncharacterized protein</fullName>
    </submittedName>
</protein>
<keyword evidence="2" id="KW-1185">Reference proteome</keyword>
<organism evidence="1 2">
    <name type="scientific">Zhouia spongiae</name>
    <dbReference type="NCBI Taxonomy" id="2202721"/>
    <lineage>
        <taxon>Bacteria</taxon>
        <taxon>Pseudomonadati</taxon>
        <taxon>Bacteroidota</taxon>
        <taxon>Flavobacteriia</taxon>
        <taxon>Flavobacteriales</taxon>
        <taxon>Flavobacteriaceae</taxon>
        <taxon>Zhouia</taxon>
    </lineage>
</organism>
<reference evidence="1 2" key="1">
    <citation type="journal article" date="2018" name="Int. J. Syst. Evol. Microbiol.">
        <title>Zhouia spongiae sp. nov., isolated from a marine sponge.</title>
        <authorList>
            <person name="Zhuang L."/>
            <person name="Lin B."/>
            <person name="Qin F."/>
            <person name="Luo L."/>
        </authorList>
    </citation>
    <scope>NUCLEOTIDE SEQUENCE [LARGE SCALE GENOMIC DNA]</scope>
    <source>
        <strain evidence="1 2">HN-Y44</strain>
    </source>
</reference>